<comment type="function">
    <text evidence="1">Functions in the N-end rule pathway of protein degradation where it conjugates Leu, Phe and, less efficiently, Met from aminoacyl-tRNAs to the N-termini of proteins containing an N-terminal arginine or lysine.</text>
</comment>
<dbReference type="RefSeq" id="WP_219038733.1">
    <property type="nucleotide sequence ID" value="NZ_JAHWDF010000001.1"/>
</dbReference>
<reference evidence="2 3" key="1">
    <citation type="submission" date="2021-07" db="EMBL/GenBank/DDBJ databases">
        <title>Mesonia aestuariivivens sp. nov., isolated from a tidal flat.</title>
        <authorList>
            <person name="Kim Y.-O."/>
            <person name="Yoon J.-H."/>
        </authorList>
    </citation>
    <scope>NUCLEOTIDE SEQUENCE [LARGE SCALE GENOMIC DNA]</scope>
    <source>
        <strain evidence="2 3">JHPTF-M18</strain>
    </source>
</reference>
<keyword evidence="1" id="KW-0963">Cytoplasm</keyword>
<keyword evidence="3" id="KW-1185">Reference proteome</keyword>
<evidence type="ECO:0000313" key="3">
    <source>
        <dbReference type="Proteomes" id="UP000719267"/>
    </source>
</evidence>
<evidence type="ECO:0000256" key="1">
    <source>
        <dbReference type="HAMAP-Rule" id="MF_00688"/>
    </source>
</evidence>
<name>A0ABS6VXX8_9FLAO</name>
<dbReference type="EMBL" id="JAHWDF010000001">
    <property type="protein sequence ID" value="MBW2960451.1"/>
    <property type="molecule type" value="Genomic_DNA"/>
</dbReference>
<dbReference type="PANTHER" id="PTHR30098">
    <property type="entry name" value="LEUCYL/PHENYLALANYL-TRNA--PROTEIN TRANSFERASE"/>
    <property type="match status" value="1"/>
</dbReference>
<sequence>MHILGDENIFPSVENTDIEGLLAVGGDLSPSRLLLAYQSGIFPWYEKGQPILWWSPDPRMVLYPEQLKVSKSMRQLIKKGTFSVTYNQCFEKVIRNCAVIKRDGQLGTWITEEMITAYMQLHQQKIATSVEVWQDEELVGGLYGIYLRDKHIFCGESMFAKVSNASKYGFISLVKQLAQEGVKLIDCQVYTPHLESLGAYEIDRELFIDHLHGNF</sequence>
<keyword evidence="1 2" id="KW-0012">Acyltransferase</keyword>
<keyword evidence="1 2" id="KW-0808">Transferase</keyword>
<protein>
    <recommendedName>
        <fullName evidence="1">Leucyl/phenylalanyl-tRNA--protein transferase</fullName>
        <ecNumber evidence="1">2.3.2.6</ecNumber>
    </recommendedName>
    <alternativeName>
        <fullName evidence="1">L/F-transferase</fullName>
    </alternativeName>
    <alternativeName>
        <fullName evidence="1">Leucyltransferase</fullName>
    </alternativeName>
    <alternativeName>
        <fullName evidence="1">Phenyalanyltransferase</fullName>
    </alternativeName>
</protein>
<comment type="catalytic activity">
    <reaction evidence="1">
        <text>N-terminal L-lysyl-[protein] + L-leucyl-tRNA(Leu) = N-terminal L-leucyl-L-lysyl-[protein] + tRNA(Leu) + H(+)</text>
        <dbReference type="Rhea" id="RHEA:12340"/>
        <dbReference type="Rhea" id="RHEA-COMP:9613"/>
        <dbReference type="Rhea" id="RHEA-COMP:9622"/>
        <dbReference type="Rhea" id="RHEA-COMP:12670"/>
        <dbReference type="Rhea" id="RHEA-COMP:12671"/>
        <dbReference type="ChEBI" id="CHEBI:15378"/>
        <dbReference type="ChEBI" id="CHEBI:65249"/>
        <dbReference type="ChEBI" id="CHEBI:78442"/>
        <dbReference type="ChEBI" id="CHEBI:78494"/>
        <dbReference type="ChEBI" id="CHEBI:133043"/>
        <dbReference type="EC" id="2.3.2.6"/>
    </reaction>
</comment>
<dbReference type="NCBIfam" id="TIGR00667">
    <property type="entry name" value="aat"/>
    <property type="match status" value="1"/>
</dbReference>
<evidence type="ECO:0000313" key="2">
    <source>
        <dbReference type="EMBL" id="MBW2960451.1"/>
    </source>
</evidence>
<dbReference type="EC" id="2.3.2.6" evidence="1"/>
<dbReference type="PANTHER" id="PTHR30098:SF2">
    <property type="entry name" value="LEUCYL_PHENYLALANYL-TRNA--PROTEIN TRANSFERASE"/>
    <property type="match status" value="1"/>
</dbReference>
<comment type="similarity">
    <text evidence="1">Belongs to the L/F-transferase family.</text>
</comment>
<comment type="catalytic activity">
    <reaction evidence="1">
        <text>N-terminal L-arginyl-[protein] + L-leucyl-tRNA(Leu) = N-terminal L-leucyl-L-arginyl-[protein] + tRNA(Leu) + H(+)</text>
        <dbReference type="Rhea" id="RHEA:50416"/>
        <dbReference type="Rhea" id="RHEA-COMP:9613"/>
        <dbReference type="Rhea" id="RHEA-COMP:9622"/>
        <dbReference type="Rhea" id="RHEA-COMP:12672"/>
        <dbReference type="Rhea" id="RHEA-COMP:12673"/>
        <dbReference type="ChEBI" id="CHEBI:15378"/>
        <dbReference type="ChEBI" id="CHEBI:64719"/>
        <dbReference type="ChEBI" id="CHEBI:78442"/>
        <dbReference type="ChEBI" id="CHEBI:78494"/>
        <dbReference type="ChEBI" id="CHEBI:133044"/>
        <dbReference type="EC" id="2.3.2.6"/>
    </reaction>
</comment>
<accession>A0ABS6VXX8</accession>
<dbReference type="Proteomes" id="UP000719267">
    <property type="component" value="Unassembled WGS sequence"/>
</dbReference>
<comment type="catalytic activity">
    <reaction evidence="1">
        <text>L-phenylalanyl-tRNA(Phe) + an N-terminal L-alpha-aminoacyl-[protein] = an N-terminal L-phenylalanyl-L-alpha-aminoacyl-[protein] + tRNA(Phe)</text>
        <dbReference type="Rhea" id="RHEA:43632"/>
        <dbReference type="Rhea" id="RHEA-COMP:9668"/>
        <dbReference type="Rhea" id="RHEA-COMP:9699"/>
        <dbReference type="Rhea" id="RHEA-COMP:10636"/>
        <dbReference type="Rhea" id="RHEA-COMP:10637"/>
        <dbReference type="ChEBI" id="CHEBI:78442"/>
        <dbReference type="ChEBI" id="CHEBI:78531"/>
        <dbReference type="ChEBI" id="CHEBI:78597"/>
        <dbReference type="ChEBI" id="CHEBI:83561"/>
        <dbReference type="EC" id="2.3.2.6"/>
    </reaction>
</comment>
<dbReference type="GO" id="GO:0008914">
    <property type="term" value="F:leucyl-tRNA--protein transferase activity"/>
    <property type="evidence" value="ECO:0007669"/>
    <property type="project" value="UniProtKB-EC"/>
</dbReference>
<proteinExistence type="inferred from homology"/>
<dbReference type="HAMAP" id="MF_00688">
    <property type="entry name" value="Leu_Phe_trans"/>
    <property type="match status" value="1"/>
</dbReference>
<organism evidence="2 3">
    <name type="scientific">Mesonia aestuariivivens</name>
    <dbReference type="NCBI Taxonomy" id="2796128"/>
    <lineage>
        <taxon>Bacteria</taxon>
        <taxon>Pseudomonadati</taxon>
        <taxon>Bacteroidota</taxon>
        <taxon>Flavobacteriia</taxon>
        <taxon>Flavobacteriales</taxon>
        <taxon>Flavobacteriaceae</taxon>
        <taxon>Mesonia</taxon>
    </lineage>
</organism>
<dbReference type="InterPro" id="IPR004616">
    <property type="entry name" value="Leu/Phe-tRNA_Trfase"/>
</dbReference>
<comment type="caution">
    <text evidence="2">The sequence shown here is derived from an EMBL/GenBank/DDBJ whole genome shotgun (WGS) entry which is preliminary data.</text>
</comment>
<comment type="subcellular location">
    <subcellularLocation>
        <location evidence="1">Cytoplasm</location>
    </subcellularLocation>
</comment>
<gene>
    <name evidence="1 2" type="primary">aat</name>
    <name evidence="2" type="ORF">KW502_01385</name>
</gene>
<dbReference type="Pfam" id="PF03588">
    <property type="entry name" value="Leu_Phe_trans"/>
    <property type="match status" value="1"/>
</dbReference>